<gene>
    <name evidence="8" type="ORF">GCM10011611_27850</name>
</gene>
<keyword evidence="5" id="KW-0560">Oxidoreductase</keyword>
<sequence>MRDFDETNITAAVIEQFEAATDPRLKQIMASLVRHLHDFVRDVEPTFEEWSFAIDFLTRTGQMCTDKRQEFILLSDTLGISMLVDAINHRMPEGATETTVLGPFYVEGPPELPLGADVSNGIADEPLLVEGTVSSSDGTPLGGAIVDMWQSDSDGYYDVQQQDLDGPLLRARFRTDAAGRFWFRSIMPAYYPIPHDGPVGQMLAATERHPNRPAHVHFMIAADGHETLITHVFAADSPYLDSDAVFGVKNSLITEFARRPAGLPIDRDHRHLAYDFGLKRLDGK</sequence>
<evidence type="ECO:0000256" key="6">
    <source>
        <dbReference type="ARBA" id="ARBA00023004"/>
    </source>
</evidence>
<dbReference type="Pfam" id="PF04444">
    <property type="entry name" value="Dioxygenase_N"/>
    <property type="match status" value="1"/>
</dbReference>
<dbReference type="Gene3D" id="2.60.130.10">
    <property type="entry name" value="Aromatic compound dioxygenase"/>
    <property type="match status" value="1"/>
</dbReference>
<dbReference type="InterPro" id="IPR015889">
    <property type="entry name" value="Intradiol_dOase_core"/>
</dbReference>
<dbReference type="PANTHER" id="PTHR33711:SF7">
    <property type="entry name" value="INTRADIOL RING-CLEAVAGE DIOXYGENASES DOMAIN-CONTAINING PROTEIN-RELATED"/>
    <property type="match status" value="1"/>
</dbReference>
<dbReference type="SUPFAM" id="SSF49482">
    <property type="entry name" value="Aromatic compound dioxygenase"/>
    <property type="match status" value="1"/>
</dbReference>
<evidence type="ECO:0000313" key="9">
    <source>
        <dbReference type="Proteomes" id="UP000646365"/>
    </source>
</evidence>
<evidence type="ECO:0000256" key="1">
    <source>
        <dbReference type="ARBA" id="ARBA00001965"/>
    </source>
</evidence>
<protein>
    <submittedName>
        <fullName evidence="8">6-chlorohydroxyquinol-1,2-dioxygenase</fullName>
    </submittedName>
</protein>
<accession>A0A8J2YTN4</accession>
<keyword evidence="3" id="KW-0479">Metal-binding</keyword>
<evidence type="ECO:0000256" key="2">
    <source>
        <dbReference type="ARBA" id="ARBA00007825"/>
    </source>
</evidence>
<dbReference type="InterPro" id="IPR000627">
    <property type="entry name" value="Intradiol_dOase_C"/>
</dbReference>
<evidence type="ECO:0000313" key="8">
    <source>
        <dbReference type="EMBL" id="GGF20300.1"/>
    </source>
</evidence>
<keyword evidence="6" id="KW-0408">Iron</keyword>
<proteinExistence type="inferred from homology"/>
<dbReference type="GO" id="GO:0009712">
    <property type="term" value="P:catechol-containing compound metabolic process"/>
    <property type="evidence" value="ECO:0007669"/>
    <property type="project" value="InterPro"/>
</dbReference>
<keyword evidence="4" id="KW-0223">Dioxygenase</keyword>
<reference evidence="8" key="1">
    <citation type="journal article" date="2014" name="Int. J. Syst. Evol. Microbiol.">
        <title>Complete genome sequence of Corynebacterium casei LMG S-19264T (=DSM 44701T), isolated from a smear-ripened cheese.</title>
        <authorList>
            <consortium name="US DOE Joint Genome Institute (JGI-PGF)"/>
            <person name="Walter F."/>
            <person name="Albersmeier A."/>
            <person name="Kalinowski J."/>
            <person name="Ruckert C."/>
        </authorList>
    </citation>
    <scope>NUCLEOTIDE SEQUENCE</scope>
    <source>
        <strain evidence="8">CGMCC 1.15725</strain>
    </source>
</reference>
<dbReference type="PROSITE" id="PS00083">
    <property type="entry name" value="INTRADIOL_DIOXYGENAS"/>
    <property type="match status" value="1"/>
</dbReference>
<comment type="caution">
    <text evidence="8">The sequence shown here is derived from an EMBL/GenBank/DDBJ whole genome shotgun (WGS) entry which is preliminary data.</text>
</comment>
<dbReference type="AlphaFoldDB" id="A0A8J2YTN4"/>
<name>A0A8J2YTN4_9PROT</name>
<evidence type="ECO:0000256" key="5">
    <source>
        <dbReference type="ARBA" id="ARBA00023002"/>
    </source>
</evidence>
<evidence type="ECO:0000256" key="4">
    <source>
        <dbReference type="ARBA" id="ARBA00022964"/>
    </source>
</evidence>
<dbReference type="InterPro" id="IPR039390">
    <property type="entry name" value="1_2-HQD/HQD"/>
</dbReference>
<dbReference type="InterPro" id="IPR007535">
    <property type="entry name" value="Catechol_dOase_N"/>
</dbReference>
<evidence type="ECO:0000256" key="3">
    <source>
        <dbReference type="ARBA" id="ARBA00022723"/>
    </source>
</evidence>
<organism evidence="8 9">
    <name type="scientific">Aliidongia dinghuensis</name>
    <dbReference type="NCBI Taxonomy" id="1867774"/>
    <lineage>
        <taxon>Bacteria</taxon>
        <taxon>Pseudomonadati</taxon>
        <taxon>Pseudomonadota</taxon>
        <taxon>Alphaproteobacteria</taxon>
        <taxon>Rhodospirillales</taxon>
        <taxon>Dongiaceae</taxon>
        <taxon>Aliidongia</taxon>
    </lineage>
</organism>
<dbReference type="PANTHER" id="PTHR33711">
    <property type="entry name" value="DIOXYGENASE, PUTATIVE (AFU_ORTHOLOGUE AFUA_2G02910)-RELATED"/>
    <property type="match status" value="1"/>
</dbReference>
<keyword evidence="9" id="KW-1185">Reference proteome</keyword>
<dbReference type="CDD" id="cd03461">
    <property type="entry name" value="1_2-HQD"/>
    <property type="match status" value="1"/>
</dbReference>
<comment type="cofactor">
    <cofactor evidence="1">
        <name>Fe(3+)</name>
        <dbReference type="ChEBI" id="CHEBI:29034"/>
    </cofactor>
</comment>
<feature type="domain" description="Intradiol ring-cleavage dioxygenases" evidence="7">
    <location>
        <begin position="129"/>
        <end position="157"/>
    </location>
</feature>
<dbReference type="GO" id="GO:0008199">
    <property type="term" value="F:ferric iron binding"/>
    <property type="evidence" value="ECO:0007669"/>
    <property type="project" value="InterPro"/>
</dbReference>
<dbReference type="Pfam" id="PF00775">
    <property type="entry name" value="Dioxygenase_C"/>
    <property type="match status" value="1"/>
</dbReference>
<dbReference type="EMBL" id="BMJQ01000006">
    <property type="protein sequence ID" value="GGF20300.1"/>
    <property type="molecule type" value="Genomic_DNA"/>
</dbReference>
<dbReference type="RefSeq" id="WP_189046662.1">
    <property type="nucleotide sequence ID" value="NZ_BMJQ01000006.1"/>
</dbReference>
<evidence type="ECO:0000259" key="7">
    <source>
        <dbReference type="PROSITE" id="PS00083"/>
    </source>
</evidence>
<dbReference type="GO" id="GO:0018576">
    <property type="term" value="F:catechol 1,2-dioxygenase activity"/>
    <property type="evidence" value="ECO:0007669"/>
    <property type="project" value="InterPro"/>
</dbReference>
<dbReference type="Proteomes" id="UP000646365">
    <property type="component" value="Unassembled WGS sequence"/>
</dbReference>
<comment type="similarity">
    <text evidence="2">Belongs to the intradiol ring-cleavage dioxygenase family.</text>
</comment>
<reference evidence="8" key="2">
    <citation type="submission" date="2020-09" db="EMBL/GenBank/DDBJ databases">
        <authorList>
            <person name="Sun Q."/>
            <person name="Zhou Y."/>
        </authorList>
    </citation>
    <scope>NUCLEOTIDE SEQUENCE</scope>
    <source>
        <strain evidence="8">CGMCC 1.15725</strain>
    </source>
</reference>
<dbReference type="InterPro" id="IPR050770">
    <property type="entry name" value="Intradiol_RC_Dioxygenase"/>
</dbReference>